<proteinExistence type="predicted"/>
<evidence type="ECO:0000313" key="3">
    <source>
        <dbReference type="EMBL" id="RUL86772.1"/>
    </source>
</evidence>
<name>A0A432MI07_9BACT</name>
<reference evidence="3 4" key="1">
    <citation type="submission" date="2018-12" db="EMBL/GenBank/DDBJ databases">
        <authorList>
            <person name="Toschakov S.V."/>
        </authorList>
    </citation>
    <scope>NUCLEOTIDE SEQUENCE [LARGE SCALE GENOMIC DNA]</scope>
    <source>
        <strain evidence="3 4">GM2012</strain>
    </source>
</reference>
<comment type="caution">
    <text evidence="3">The sequence shown here is derived from an EMBL/GenBank/DDBJ whole genome shotgun (WGS) entry which is preliminary data.</text>
</comment>
<evidence type="ECO:0000259" key="2">
    <source>
        <dbReference type="Pfam" id="PF07596"/>
    </source>
</evidence>
<reference evidence="3 4" key="2">
    <citation type="submission" date="2019-01" db="EMBL/GenBank/DDBJ databases">
        <title>Tautonia sociabilis, a novel thermotolerant planctomycete of Isosphaeraceae family, isolated from a 4000 m deep subterranean habitat.</title>
        <authorList>
            <person name="Kovaleva O.L."/>
            <person name="Elcheninov A.G."/>
            <person name="Van Heerden E."/>
            <person name="Toshchakov S.V."/>
            <person name="Novikov A."/>
            <person name="Bonch-Osmolovskaya E.A."/>
            <person name="Kublanov I.V."/>
        </authorList>
    </citation>
    <scope>NUCLEOTIDE SEQUENCE [LARGE SCALE GENOMIC DNA]</scope>
    <source>
        <strain evidence="3 4">GM2012</strain>
    </source>
</reference>
<dbReference type="InterPro" id="IPR011453">
    <property type="entry name" value="DUF1559"/>
</dbReference>
<dbReference type="Pfam" id="PF07596">
    <property type="entry name" value="SBP_bac_10"/>
    <property type="match status" value="1"/>
</dbReference>
<dbReference type="InterPro" id="IPR027558">
    <property type="entry name" value="Pre_pil_HX9DG_C"/>
</dbReference>
<evidence type="ECO:0000313" key="4">
    <source>
        <dbReference type="Proteomes" id="UP000280296"/>
    </source>
</evidence>
<dbReference type="EMBL" id="RYZH01000030">
    <property type="protein sequence ID" value="RUL86772.1"/>
    <property type="molecule type" value="Genomic_DNA"/>
</dbReference>
<accession>A0A432MI07</accession>
<sequence>MHPGGINALMADGSVRFVTDSIQSWPFEPINGEPVGARGHSEAWWEETPMPGVRQTQAGRKAVVAEAFSSRRPCSDAVCPRLTASPRPGDDTAPASAGRHVAS</sequence>
<dbReference type="OrthoDB" id="289951at2"/>
<evidence type="ECO:0000256" key="1">
    <source>
        <dbReference type="SAM" id="MobiDB-lite"/>
    </source>
</evidence>
<gene>
    <name evidence="3" type="ORF">TsocGM_15690</name>
</gene>
<protein>
    <submittedName>
        <fullName evidence="3">DUF1559 domain-containing protein</fullName>
    </submittedName>
</protein>
<dbReference type="Proteomes" id="UP000280296">
    <property type="component" value="Unassembled WGS sequence"/>
</dbReference>
<dbReference type="AlphaFoldDB" id="A0A432MI07"/>
<feature type="domain" description="DUF1559" evidence="2">
    <location>
        <begin position="1"/>
        <end position="23"/>
    </location>
</feature>
<feature type="region of interest" description="Disordered" evidence="1">
    <location>
        <begin position="76"/>
        <end position="103"/>
    </location>
</feature>
<organism evidence="3 4">
    <name type="scientific">Tautonia sociabilis</name>
    <dbReference type="NCBI Taxonomy" id="2080755"/>
    <lineage>
        <taxon>Bacteria</taxon>
        <taxon>Pseudomonadati</taxon>
        <taxon>Planctomycetota</taxon>
        <taxon>Planctomycetia</taxon>
        <taxon>Isosphaerales</taxon>
        <taxon>Isosphaeraceae</taxon>
        <taxon>Tautonia</taxon>
    </lineage>
</organism>
<keyword evidence="4" id="KW-1185">Reference proteome</keyword>
<dbReference type="NCBIfam" id="TIGR04294">
    <property type="entry name" value="pre_pil_HX9DG"/>
    <property type="match status" value="1"/>
</dbReference>